<evidence type="ECO:0000256" key="8">
    <source>
        <dbReference type="HAMAP-Rule" id="MF_00022"/>
    </source>
</evidence>
<dbReference type="Pfam" id="PF19269">
    <property type="entry name" value="Anticodon_2"/>
    <property type="match status" value="1"/>
</dbReference>
<accession>A0A2P8FK97</accession>
<comment type="function">
    <text evidence="8">Catalyzes the attachment of glutamate to tRNA(Glu) in a two-step reaction: glutamate is first activated by ATP to form Glu-AMP and then transferred to the acceptor end of tRNA(Glu).</text>
</comment>
<reference evidence="11 12" key="1">
    <citation type="submission" date="2018-03" db="EMBL/GenBank/DDBJ databases">
        <title>Genomic Encyclopedia of Archaeal and Bacterial Type Strains, Phase II (KMG-II): from individual species to whole genera.</title>
        <authorList>
            <person name="Goeker M."/>
        </authorList>
    </citation>
    <scope>NUCLEOTIDE SEQUENCE [LARGE SCALE GENOMIC DNA]</scope>
    <source>
        <strain evidence="11 12">DSM 100673</strain>
    </source>
</reference>
<evidence type="ECO:0000256" key="3">
    <source>
        <dbReference type="ARBA" id="ARBA00022598"/>
    </source>
</evidence>
<dbReference type="EC" id="6.1.1.17" evidence="8"/>
<dbReference type="GO" id="GO:0000049">
    <property type="term" value="F:tRNA binding"/>
    <property type="evidence" value="ECO:0007669"/>
    <property type="project" value="InterPro"/>
</dbReference>
<keyword evidence="5 8" id="KW-0067">ATP-binding</keyword>
<dbReference type="Pfam" id="PF00749">
    <property type="entry name" value="tRNA-synt_1c"/>
    <property type="match status" value="1"/>
</dbReference>
<dbReference type="SUPFAM" id="SSF48163">
    <property type="entry name" value="An anticodon-binding domain of class I aminoacyl-tRNA synthetases"/>
    <property type="match status" value="1"/>
</dbReference>
<feature type="domain" description="Glutamyl/glutaminyl-tRNA synthetase class Ib catalytic" evidence="9">
    <location>
        <begin position="26"/>
        <end position="327"/>
    </location>
</feature>
<dbReference type="SUPFAM" id="SSF52374">
    <property type="entry name" value="Nucleotidylyl transferase"/>
    <property type="match status" value="1"/>
</dbReference>
<dbReference type="PROSITE" id="PS00178">
    <property type="entry name" value="AA_TRNA_LIGASE_I"/>
    <property type="match status" value="1"/>
</dbReference>
<evidence type="ECO:0000256" key="1">
    <source>
        <dbReference type="ARBA" id="ARBA00007894"/>
    </source>
</evidence>
<feature type="binding site" evidence="8">
    <location>
        <position position="265"/>
    </location>
    <ligand>
        <name>ATP</name>
        <dbReference type="ChEBI" id="CHEBI:30616"/>
    </ligand>
</feature>
<dbReference type="InterPro" id="IPR020751">
    <property type="entry name" value="aa-tRNA-synth_I_codon-bd_sub2"/>
</dbReference>
<dbReference type="InterPro" id="IPR020058">
    <property type="entry name" value="Glu/Gln-tRNA-synth_Ib_cat-dom"/>
</dbReference>
<feature type="domain" description="Aminoacyl-tRNA synthetase class I anticodon-binding" evidence="10">
    <location>
        <begin position="362"/>
        <end position="457"/>
    </location>
</feature>
<name>A0A2P8FK97_9RHOB</name>
<gene>
    <name evidence="8" type="primary">gltX</name>
    <name evidence="11" type="ORF">CLV88_101572</name>
</gene>
<protein>
    <recommendedName>
        <fullName evidence="8">Glutamate--tRNA ligase</fullName>
        <ecNumber evidence="8">6.1.1.17</ecNumber>
    </recommendedName>
    <alternativeName>
        <fullName evidence="8">Glutamyl-tRNA synthetase</fullName>
        <shortName evidence="8">GluRS</shortName>
    </alternativeName>
</protein>
<dbReference type="GO" id="GO:0006424">
    <property type="term" value="P:glutamyl-tRNA aminoacylation"/>
    <property type="evidence" value="ECO:0007669"/>
    <property type="project" value="UniProtKB-UniRule"/>
</dbReference>
<dbReference type="InterPro" id="IPR004527">
    <property type="entry name" value="Glu-tRNA-ligase_bac/mito"/>
</dbReference>
<dbReference type="InterPro" id="IPR049940">
    <property type="entry name" value="GluQ/Sye"/>
</dbReference>
<proteinExistence type="inferred from homology"/>
<keyword evidence="12" id="KW-1185">Reference proteome</keyword>
<comment type="caution">
    <text evidence="11">The sequence shown here is derived from an EMBL/GenBank/DDBJ whole genome shotgun (WGS) entry which is preliminary data.</text>
</comment>
<keyword evidence="7 8" id="KW-0030">Aminoacyl-tRNA synthetase</keyword>
<sequence length="464" mass="51920">MATRHMVDKERTLWNGRPQQEIDMTTTRFAPSPTGYIHVGNLRTALMNYLIARKAGGTFILRIDDTDPERSKQEYVDAIQQDLEWLGLTWDRVEKQSDRLERYEEAAQQLRDLGRFYECFETPVELDLKRKKQLNMGKPPVYDRSALALSEDDKARLREERGNGHWRFKLDHERIEWVDGVLGARSIDASSVSDPVLIRGDGQFLYTLASVWDDIDFGITHVVRGADHVTNTATQIQIIEALGGTVPTFAHHSLLTGPQGEALSKRLGTLALRDLREAGVEPMALLSLMARLGSSDPVELQSSLEEIASGFEIGHFGAAPTKFDAEDLYPLTAKVLHELPLADVAEDVAAAGVPDTLAERFWDVTRENITTRKDLKSWWELFANGAEPDIADEDKEFIAQAMLLLPEGPFDDATWGTWTKTVKEATGRKGRGLFMPLRKALTGQSHGPDMSSVMPLLQVIKARG</sequence>
<evidence type="ECO:0000313" key="12">
    <source>
        <dbReference type="Proteomes" id="UP000240418"/>
    </source>
</evidence>
<dbReference type="Proteomes" id="UP000240418">
    <property type="component" value="Unassembled WGS sequence"/>
</dbReference>
<dbReference type="InterPro" id="IPR014729">
    <property type="entry name" value="Rossmann-like_a/b/a_fold"/>
</dbReference>
<evidence type="ECO:0000256" key="2">
    <source>
        <dbReference type="ARBA" id="ARBA00022490"/>
    </source>
</evidence>
<feature type="short sequence motif" description="'HIGH' region" evidence="8">
    <location>
        <begin position="31"/>
        <end position="41"/>
    </location>
</feature>
<comment type="catalytic activity">
    <reaction evidence="8">
        <text>tRNA(Glu) + L-glutamate + ATP = L-glutamyl-tRNA(Glu) + AMP + diphosphate</text>
        <dbReference type="Rhea" id="RHEA:23540"/>
        <dbReference type="Rhea" id="RHEA-COMP:9663"/>
        <dbReference type="Rhea" id="RHEA-COMP:9680"/>
        <dbReference type="ChEBI" id="CHEBI:29985"/>
        <dbReference type="ChEBI" id="CHEBI:30616"/>
        <dbReference type="ChEBI" id="CHEBI:33019"/>
        <dbReference type="ChEBI" id="CHEBI:78442"/>
        <dbReference type="ChEBI" id="CHEBI:78520"/>
        <dbReference type="ChEBI" id="CHEBI:456215"/>
        <dbReference type="EC" id="6.1.1.17"/>
    </reaction>
</comment>
<comment type="subunit">
    <text evidence="8">Monomer.</text>
</comment>
<dbReference type="InterPro" id="IPR001412">
    <property type="entry name" value="aa-tRNA-synth_I_CS"/>
</dbReference>
<keyword evidence="6 8" id="KW-0648">Protein biosynthesis</keyword>
<dbReference type="GO" id="GO:0005737">
    <property type="term" value="C:cytoplasm"/>
    <property type="evidence" value="ECO:0007669"/>
    <property type="project" value="UniProtKB-SubCell"/>
</dbReference>
<evidence type="ECO:0000259" key="9">
    <source>
        <dbReference type="Pfam" id="PF00749"/>
    </source>
</evidence>
<dbReference type="PANTHER" id="PTHR43311:SF2">
    <property type="entry name" value="GLUTAMATE--TRNA LIGASE, MITOCHONDRIAL-RELATED"/>
    <property type="match status" value="1"/>
</dbReference>
<comment type="caution">
    <text evidence="8">Lacks conserved residue(s) required for the propagation of feature annotation.</text>
</comment>
<evidence type="ECO:0000256" key="5">
    <source>
        <dbReference type="ARBA" id="ARBA00022840"/>
    </source>
</evidence>
<evidence type="ECO:0000313" key="11">
    <source>
        <dbReference type="EMBL" id="PSL22147.1"/>
    </source>
</evidence>
<keyword evidence="4 8" id="KW-0547">Nucleotide-binding</keyword>
<evidence type="ECO:0000256" key="4">
    <source>
        <dbReference type="ARBA" id="ARBA00022741"/>
    </source>
</evidence>
<dbReference type="Gene3D" id="1.10.10.350">
    <property type="match status" value="1"/>
</dbReference>
<dbReference type="Gene3D" id="3.40.50.620">
    <property type="entry name" value="HUPs"/>
    <property type="match status" value="1"/>
</dbReference>
<keyword evidence="3 8" id="KW-0436">Ligase</keyword>
<dbReference type="HAMAP" id="MF_00022">
    <property type="entry name" value="Glu_tRNA_synth_type1"/>
    <property type="match status" value="1"/>
</dbReference>
<evidence type="ECO:0000256" key="7">
    <source>
        <dbReference type="ARBA" id="ARBA00023146"/>
    </source>
</evidence>
<comment type="similarity">
    <text evidence="1 8">Belongs to the class-I aminoacyl-tRNA synthetase family. Glutamate--tRNA ligase type 1 subfamily.</text>
</comment>
<organism evidence="11 12">
    <name type="scientific">Shimia abyssi</name>
    <dbReference type="NCBI Taxonomy" id="1662395"/>
    <lineage>
        <taxon>Bacteria</taxon>
        <taxon>Pseudomonadati</taxon>
        <taxon>Pseudomonadota</taxon>
        <taxon>Alphaproteobacteria</taxon>
        <taxon>Rhodobacterales</taxon>
        <taxon>Roseobacteraceae</taxon>
    </lineage>
</organism>
<dbReference type="InterPro" id="IPR000924">
    <property type="entry name" value="Glu/Gln-tRNA-synth"/>
</dbReference>
<evidence type="ECO:0000259" key="10">
    <source>
        <dbReference type="Pfam" id="PF19269"/>
    </source>
</evidence>
<keyword evidence="2 8" id="KW-0963">Cytoplasm</keyword>
<dbReference type="EMBL" id="PYGJ01000001">
    <property type="protein sequence ID" value="PSL22147.1"/>
    <property type="molecule type" value="Genomic_DNA"/>
</dbReference>
<dbReference type="InterPro" id="IPR008925">
    <property type="entry name" value="aa_tRNA-synth_I_cd-bd_sf"/>
</dbReference>
<dbReference type="NCBIfam" id="TIGR00464">
    <property type="entry name" value="gltX_bact"/>
    <property type="match status" value="1"/>
</dbReference>
<comment type="subcellular location">
    <subcellularLocation>
        <location evidence="8">Cytoplasm</location>
    </subcellularLocation>
</comment>
<dbReference type="GO" id="GO:0005524">
    <property type="term" value="F:ATP binding"/>
    <property type="evidence" value="ECO:0007669"/>
    <property type="project" value="UniProtKB-UniRule"/>
</dbReference>
<dbReference type="PRINTS" id="PR00987">
    <property type="entry name" value="TRNASYNTHGLU"/>
</dbReference>
<dbReference type="AlphaFoldDB" id="A0A2P8FK97"/>
<dbReference type="GO" id="GO:0004818">
    <property type="term" value="F:glutamate-tRNA ligase activity"/>
    <property type="evidence" value="ECO:0007669"/>
    <property type="project" value="UniProtKB-UniRule"/>
</dbReference>
<evidence type="ECO:0000256" key="6">
    <source>
        <dbReference type="ARBA" id="ARBA00022917"/>
    </source>
</evidence>
<dbReference type="InterPro" id="IPR045462">
    <property type="entry name" value="aa-tRNA-synth_I_cd-bd"/>
</dbReference>
<feature type="short sequence motif" description="'KMSKS' region" evidence="8">
    <location>
        <begin position="262"/>
        <end position="266"/>
    </location>
</feature>
<dbReference type="PANTHER" id="PTHR43311">
    <property type="entry name" value="GLUTAMATE--TRNA LIGASE"/>
    <property type="match status" value="1"/>
</dbReference>